<dbReference type="PANTHER" id="PTHR46523">
    <property type="entry name" value="DCTP PYROPHOSPHATASE 1"/>
    <property type="match status" value="1"/>
</dbReference>
<sequence>MPIAHTLEKTNIGFIQNPIMHISDLTEMLIDFRDRREWKKYHTPKNLALSVAIEVGELLELFQWKKDDEILRELENDDYRSRIGEEISDVLIYLLPLAHECRIDVEKAIVDKIKKNEQKYPER</sequence>
<dbReference type="Proteomes" id="UP000030624">
    <property type="component" value="Chromosome"/>
</dbReference>
<evidence type="ECO:0008006" key="3">
    <source>
        <dbReference type="Google" id="ProtNLM"/>
    </source>
</evidence>
<dbReference type="eggNOG" id="arCOG01084">
    <property type="taxonomic scope" value="Archaea"/>
</dbReference>
<dbReference type="PIRSF" id="PIRSF029826">
    <property type="entry name" value="UCP029826_pph"/>
    <property type="match status" value="1"/>
</dbReference>
<evidence type="ECO:0000313" key="2">
    <source>
        <dbReference type="Proteomes" id="UP000030624"/>
    </source>
</evidence>
<dbReference type="GO" id="GO:0005829">
    <property type="term" value="C:cytosol"/>
    <property type="evidence" value="ECO:0007669"/>
    <property type="project" value="TreeGrafter"/>
</dbReference>
<dbReference type="GO" id="GO:0047840">
    <property type="term" value="F:dCTP diphosphatase activity"/>
    <property type="evidence" value="ECO:0007669"/>
    <property type="project" value="TreeGrafter"/>
</dbReference>
<dbReference type="GO" id="GO:0042262">
    <property type="term" value="P:DNA protection"/>
    <property type="evidence" value="ECO:0007669"/>
    <property type="project" value="TreeGrafter"/>
</dbReference>
<protein>
    <recommendedName>
        <fullName evidence="3">Nucleotide pyrophosphohydrolase</fullName>
    </recommendedName>
</protein>
<proteinExistence type="predicted"/>
<dbReference type="InterPro" id="IPR025984">
    <property type="entry name" value="DCTPP"/>
</dbReference>
<reference evidence="1 2" key="1">
    <citation type="journal article" date="2015" name="Appl. Environ. Microbiol.">
        <title>The Geoglobus acetivorans genome: Fe(III) reduction, acetate utilization, autotrophic growth, and degradation of aromatic compounds in a hyperthermophilic archaeon.</title>
        <authorList>
            <person name="Mardanov A.V."/>
            <person name="Slododkina G.B."/>
            <person name="Slobodkin A.I."/>
            <person name="Beletsky A.V."/>
            <person name="Gavrilov S.N."/>
            <person name="Kublanov I.V."/>
            <person name="Bonch-Osmolovskaya E.A."/>
            <person name="Skryabin K.G."/>
            <person name="Ravin N.V."/>
        </authorList>
    </citation>
    <scope>NUCLEOTIDE SEQUENCE [LARGE SCALE GENOMIC DNA]</scope>
    <source>
        <strain evidence="1 2">SBH6</strain>
    </source>
</reference>
<dbReference type="KEGG" id="gac:GACE_2045"/>
<dbReference type="SUPFAM" id="SSF101386">
    <property type="entry name" value="all-alpha NTP pyrophosphatases"/>
    <property type="match status" value="1"/>
</dbReference>
<gene>
    <name evidence="1" type="ORF">GACE_2045</name>
</gene>
<dbReference type="CDD" id="cd11537">
    <property type="entry name" value="NTP-PPase_RS21-C6_like"/>
    <property type="match status" value="1"/>
</dbReference>
<dbReference type="InterPro" id="IPR052555">
    <property type="entry name" value="dCTP_Pyrophosphatase"/>
</dbReference>
<dbReference type="GO" id="GO:0006253">
    <property type="term" value="P:dCTP catabolic process"/>
    <property type="evidence" value="ECO:0007669"/>
    <property type="project" value="TreeGrafter"/>
</dbReference>
<dbReference type="Gene3D" id="1.10.287.1080">
    <property type="entry name" value="MazG-like"/>
    <property type="match status" value="1"/>
</dbReference>
<dbReference type="Pfam" id="PF12643">
    <property type="entry name" value="MazG-like"/>
    <property type="match status" value="1"/>
</dbReference>
<dbReference type="PANTHER" id="PTHR46523:SF1">
    <property type="entry name" value="DCTP PYROPHOSPHATASE 1"/>
    <property type="match status" value="1"/>
</dbReference>
<dbReference type="EMBL" id="CP009552">
    <property type="protein sequence ID" value="AIY91069.1"/>
    <property type="molecule type" value="Genomic_DNA"/>
</dbReference>
<accession>A0A0A7GG91</accession>
<dbReference type="HOGENOM" id="CLU_110454_2_1_2"/>
<dbReference type="STRING" id="565033.GACE_2045"/>
<dbReference type="AlphaFoldDB" id="A0A0A7GG91"/>
<name>A0A0A7GG91_GEOAI</name>
<organism evidence="1 2">
    <name type="scientific">Geoglobus acetivorans</name>
    <dbReference type="NCBI Taxonomy" id="565033"/>
    <lineage>
        <taxon>Archaea</taxon>
        <taxon>Methanobacteriati</taxon>
        <taxon>Methanobacteriota</taxon>
        <taxon>Archaeoglobi</taxon>
        <taxon>Archaeoglobales</taxon>
        <taxon>Archaeoglobaceae</taxon>
        <taxon>Geoglobus</taxon>
    </lineage>
</organism>
<evidence type="ECO:0000313" key="1">
    <source>
        <dbReference type="EMBL" id="AIY91069.1"/>
    </source>
</evidence>